<dbReference type="RefSeq" id="WP_096358474.1">
    <property type="nucleotide sequence ID" value="NZ_AP014946.1"/>
</dbReference>
<evidence type="ECO:0000313" key="3">
    <source>
        <dbReference type="EMBL" id="BAT61828.1"/>
    </source>
</evidence>
<dbReference type="OrthoDB" id="8443386at2"/>
<feature type="chain" id="PRO_5006616018" evidence="2">
    <location>
        <begin position="25"/>
        <end position="328"/>
    </location>
</feature>
<evidence type="ECO:0000256" key="1">
    <source>
        <dbReference type="ARBA" id="ARBA00006987"/>
    </source>
</evidence>
<dbReference type="InterPro" id="IPR005064">
    <property type="entry name" value="BUG"/>
</dbReference>
<sequence>MRRLKSALAILVAGYFAVVGFAAAQPESFPSRPITIIVPFAAGGPSDAIARLLAQSMTQTLGQPVIVQTVVGAGGTAAALRLSKSQPDGHTILIHHIALVAGASLYKNLGYVTTELVPIGLINSGPMVLATRKNYPAATPAELIAKLKADGAKTTIAHGGIGSNSHLCILLLQETLGVKMTQIAYQGTGPAMNDLVGGQTDLLFDQSTNAVPQLEAGTVKGVAVTSAQRLAVVPSLPTVKEIGLPQVEFTLWHALYAPPSTPAPVIEKLNSALQIALKDKLVRERFDAFGTQFFPESEWTPAAHRARFEAELATWRRIIEKSGVSVGN</sequence>
<dbReference type="PIRSF" id="PIRSF017082">
    <property type="entry name" value="YflP"/>
    <property type="match status" value="1"/>
</dbReference>
<feature type="signal peptide" evidence="2">
    <location>
        <begin position="1"/>
        <end position="24"/>
    </location>
</feature>
<dbReference type="AlphaFoldDB" id="A0A0S3Q0W5"/>
<dbReference type="Gene3D" id="3.40.190.150">
    <property type="entry name" value="Bordetella uptake gene, domain 1"/>
    <property type="match status" value="1"/>
</dbReference>
<reference evidence="3 4" key="1">
    <citation type="submission" date="2015-08" db="EMBL/GenBank/DDBJ databases">
        <title>Investigation of the bacterial diversity of lava forest soil.</title>
        <authorList>
            <person name="Lee J.S."/>
        </authorList>
    </citation>
    <scope>NUCLEOTIDE SEQUENCE [LARGE SCALE GENOMIC DNA]</scope>
    <source>
        <strain evidence="3 4">GJW-30</strain>
    </source>
</reference>
<protein>
    <submittedName>
        <fullName evidence="3">Tripartite tricarboxylate transporter family receptor</fullName>
    </submittedName>
</protein>
<dbReference type="SUPFAM" id="SSF53850">
    <property type="entry name" value="Periplasmic binding protein-like II"/>
    <property type="match status" value="1"/>
</dbReference>
<dbReference type="Proteomes" id="UP000236884">
    <property type="component" value="Chromosome"/>
</dbReference>
<dbReference type="InterPro" id="IPR042100">
    <property type="entry name" value="Bug_dom1"/>
</dbReference>
<name>A0A0S3Q0W5_9BRAD</name>
<comment type="similarity">
    <text evidence="1">Belongs to the UPF0065 (bug) family.</text>
</comment>
<dbReference type="PANTHER" id="PTHR42928:SF5">
    <property type="entry name" value="BLR1237 PROTEIN"/>
    <property type="match status" value="1"/>
</dbReference>
<keyword evidence="4" id="KW-1185">Reference proteome</keyword>
<keyword evidence="2" id="KW-0732">Signal</keyword>
<keyword evidence="3" id="KW-0675">Receptor</keyword>
<dbReference type="Gene3D" id="3.40.190.10">
    <property type="entry name" value="Periplasmic binding protein-like II"/>
    <property type="match status" value="1"/>
</dbReference>
<evidence type="ECO:0000256" key="2">
    <source>
        <dbReference type="SAM" id="SignalP"/>
    </source>
</evidence>
<gene>
    <name evidence="3" type="ORF">GJW-30_1_04390</name>
</gene>
<evidence type="ECO:0000313" key="4">
    <source>
        <dbReference type="Proteomes" id="UP000236884"/>
    </source>
</evidence>
<organism evidence="3 4">
    <name type="scientific">Variibacter gotjawalensis</name>
    <dbReference type="NCBI Taxonomy" id="1333996"/>
    <lineage>
        <taxon>Bacteria</taxon>
        <taxon>Pseudomonadati</taxon>
        <taxon>Pseudomonadota</taxon>
        <taxon>Alphaproteobacteria</taxon>
        <taxon>Hyphomicrobiales</taxon>
        <taxon>Nitrobacteraceae</taxon>
        <taxon>Variibacter</taxon>
    </lineage>
</organism>
<accession>A0A0S3Q0W5</accession>
<dbReference type="PANTHER" id="PTHR42928">
    <property type="entry name" value="TRICARBOXYLATE-BINDING PROTEIN"/>
    <property type="match status" value="1"/>
</dbReference>
<dbReference type="KEGG" id="vgo:GJW-30_1_04390"/>
<dbReference type="Pfam" id="PF03401">
    <property type="entry name" value="TctC"/>
    <property type="match status" value="1"/>
</dbReference>
<proteinExistence type="inferred from homology"/>
<dbReference type="EMBL" id="AP014946">
    <property type="protein sequence ID" value="BAT61828.1"/>
    <property type="molecule type" value="Genomic_DNA"/>
</dbReference>